<organism evidence="1 2">
    <name type="scientific">Caerostris extrusa</name>
    <name type="common">Bark spider</name>
    <name type="synonym">Caerostris bankana</name>
    <dbReference type="NCBI Taxonomy" id="172846"/>
    <lineage>
        <taxon>Eukaryota</taxon>
        <taxon>Metazoa</taxon>
        <taxon>Ecdysozoa</taxon>
        <taxon>Arthropoda</taxon>
        <taxon>Chelicerata</taxon>
        <taxon>Arachnida</taxon>
        <taxon>Araneae</taxon>
        <taxon>Araneomorphae</taxon>
        <taxon>Entelegynae</taxon>
        <taxon>Araneoidea</taxon>
        <taxon>Araneidae</taxon>
        <taxon>Caerostris</taxon>
    </lineage>
</organism>
<comment type="caution">
    <text evidence="1">The sequence shown here is derived from an EMBL/GenBank/DDBJ whole genome shotgun (WGS) entry which is preliminary data.</text>
</comment>
<reference evidence="1 2" key="1">
    <citation type="submission" date="2021-06" db="EMBL/GenBank/DDBJ databases">
        <title>Caerostris extrusa draft genome.</title>
        <authorList>
            <person name="Kono N."/>
            <person name="Arakawa K."/>
        </authorList>
    </citation>
    <scope>NUCLEOTIDE SEQUENCE [LARGE SCALE GENOMIC DNA]</scope>
</reference>
<evidence type="ECO:0000313" key="1">
    <source>
        <dbReference type="EMBL" id="GIX91360.1"/>
    </source>
</evidence>
<accession>A0AAV4P2H5</accession>
<proteinExistence type="predicted"/>
<evidence type="ECO:0000313" key="2">
    <source>
        <dbReference type="Proteomes" id="UP001054945"/>
    </source>
</evidence>
<evidence type="ECO:0008006" key="3">
    <source>
        <dbReference type="Google" id="ProtNLM"/>
    </source>
</evidence>
<protein>
    <recommendedName>
        <fullName evidence="3">Reverse transcriptase domain-containing protein</fullName>
    </recommendedName>
</protein>
<sequence>MLEFVEICLNGYGHLRTNVFARSNLEMAYLSVIIYRPVCLRVQLEVVVFFNLYINDLVSALKTVKDVDCLLFADDLVIWTQAPKRNAKSLIENKINKALDILSD</sequence>
<keyword evidence="2" id="KW-1185">Reference proteome</keyword>
<dbReference type="EMBL" id="BPLR01021577">
    <property type="protein sequence ID" value="GIX91360.1"/>
    <property type="molecule type" value="Genomic_DNA"/>
</dbReference>
<name>A0AAV4P2H5_CAEEX</name>
<gene>
    <name evidence="1" type="ORF">CEXT_767181</name>
</gene>
<dbReference type="AlphaFoldDB" id="A0AAV4P2H5"/>
<dbReference type="Proteomes" id="UP001054945">
    <property type="component" value="Unassembled WGS sequence"/>
</dbReference>